<dbReference type="EnsemblPlants" id="AET2Gv21245600.1">
    <property type="protein sequence ID" value="AET2Gv21245600.1"/>
    <property type="gene ID" value="AET2Gv21245600"/>
</dbReference>
<reference evidence="1" key="3">
    <citation type="journal article" date="2017" name="Nature">
        <title>Genome sequence of the progenitor of the wheat D genome Aegilops tauschii.</title>
        <authorList>
            <person name="Luo M.C."/>
            <person name="Gu Y.Q."/>
            <person name="Puiu D."/>
            <person name="Wang H."/>
            <person name="Twardziok S.O."/>
            <person name="Deal K.R."/>
            <person name="Huo N."/>
            <person name="Zhu T."/>
            <person name="Wang L."/>
            <person name="Wang Y."/>
            <person name="McGuire P.E."/>
            <person name="Liu S."/>
            <person name="Long H."/>
            <person name="Ramasamy R.K."/>
            <person name="Rodriguez J.C."/>
            <person name="Van S.L."/>
            <person name="Yuan L."/>
            <person name="Wang Z."/>
            <person name="Xia Z."/>
            <person name="Xiao L."/>
            <person name="Anderson O.D."/>
            <person name="Ouyang S."/>
            <person name="Liang Y."/>
            <person name="Zimin A.V."/>
            <person name="Pertea G."/>
            <person name="Qi P."/>
            <person name="Bennetzen J.L."/>
            <person name="Dai X."/>
            <person name="Dawson M.W."/>
            <person name="Muller H.G."/>
            <person name="Kugler K."/>
            <person name="Rivarola-Duarte L."/>
            <person name="Spannagl M."/>
            <person name="Mayer K.F.X."/>
            <person name="Lu F.H."/>
            <person name="Bevan M.W."/>
            <person name="Leroy P."/>
            <person name="Li P."/>
            <person name="You F.M."/>
            <person name="Sun Q."/>
            <person name="Liu Z."/>
            <person name="Lyons E."/>
            <person name="Wicker T."/>
            <person name="Salzberg S.L."/>
            <person name="Devos K.M."/>
            <person name="Dvorak J."/>
        </authorList>
    </citation>
    <scope>NUCLEOTIDE SEQUENCE [LARGE SCALE GENOMIC DNA]</scope>
    <source>
        <strain evidence="1">cv. AL8/78</strain>
    </source>
</reference>
<dbReference type="AlphaFoldDB" id="A0A453DHV8"/>
<proteinExistence type="predicted"/>
<protein>
    <recommendedName>
        <fullName evidence="3">Nudix hydrolase domain-containing protein</fullName>
    </recommendedName>
</protein>
<reference evidence="1" key="5">
    <citation type="journal article" date="2021" name="G3 (Bethesda)">
        <title>Aegilops tauschii genome assembly Aet v5.0 features greater sequence contiguity and improved annotation.</title>
        <authorList>
            <person name="Wang L."/>
            <person name="Zhu T."/>
            <person name="Rodriguez J.C."/>
            <person name="Deal K.R."/>
            <person name="Dubcovsky J."/>
            <person name="McGuire P.E."/>
            <person name="Lux T."/>
            <person name="Spannagl M."/>
            <person name="Mayer K.F.X."/>
            <person name="Baldrich P."/>
            <person name="Meyers B.C."/>
            <person name="Huo N."/>
            <person name="Gu Y.Q."/>
            <person name="Zhou H."/>
            <person name="Devos K.M."/>
            <person name="Bennetzen J.L."/>
            <person name="Unver T."/>
            <person name="Budak H."/>
            <person name="Gulick P.J."/>
            <person name="Galiba G."/>
            <person name="Kalapos B."/>
            <person name="Nelson D.R."/>
            <person name="Li P."/>
            <person name="You F.M."/>
            <person name="Luo M.C."/>
            <person name="Dvorak J."/>
        </authorList>
    </citation>
    <scope>NUCLEOTIDE SEQUENCE [LARGE SCALE GENOMIC DNA]</scope>
    <source>
        <strain evidence="1">cv. AL8/78</strain>
    </source>
</reference>
<evidence type="ECO:0000313" key="2">
    <source>
        <dbReference type="Proteomes" id="UP000015105"/>
    </source>
</evidence>
<reference evidence="2" key="1">
    <citation type="journal article" date="2014" name="Science">
        <title>Ancient hybridizations among the ancestral genomes of bread wheat.</title>
        <authorList>
            <consortium name="International Wheat Genome Sequencing Consortium,"/>
            <person name="Marcussen T."/>
            <person name="Sandve S.R."/>
            <person name="Heier L."/>
            <person name="Spannagl M."/>
            <person name="Pfeifer M."/>
            <person name="Jakobsen K.S."/>
            <person name="Wulff B.B."/>
            <person name="Steuernagel B."/>
            <person name="Mayer K.F."/>
            <person name="Olsen O.A."/>
        </authorList>
    </citation>
    <scope>NUCLEOTIDE SEQUENCE [LARGE SCALE GENOMIC DNA]</scope>
    <source>
        <strain evidence="2">cv. AL8/78</strain>
    </source>
</reference>
<evidence type="ECO:0008006" key="3">
    <source>
        <dbReference type="Google" id="ProtNLM"/>
    </source>
</evidence>
<sequence>MSRFLFRLTGGDDEINLMGDGSEKPEFSEWAWMTPQQVIEKVVHLFQLDNNTRSLLFLESGAPTNTVSMSNSRTGC</sequence>
<organism evidence="1 2">
    <name type="scientific">Aegilops tauschii subsp. strangulata</name>
    <name type="common">Goatgrass</name>
    <dbReference type="NCBI Taxonomy" id="200361"/>
    <lineage>
        <taxon>Eukaryota</taxon>
        <taxon>Viridiplantae</taxon>
        <taxon>Streptophyta</taxon>
        <taxon>Embryophyta</taxon>
        <taxon>Tracheophyta</taxon>
        <taxon>Spermatophyta</taxon>
        <taxon>Magnoliopsida</taxon>
        <taxon>Liliopsida</taxon>
        <taxon>Poales</taxon>
        <taxon>Poaceae</taxon>
        <taxon>BOP clade</taxon>
        <taxon>Pooideae</taxon>
        <taxon>Triticodae</taxon>
        <taxon>Triticeae</taxon>
        <taxon>Triticinae</taxon>
        <taxon>Aegilops</taxon>
    </lineage>
</organism>
<evidence type="ECO:0000313" key="1">
    <source>
        <dbReference type="EnsemblPlants" id="AET2Gv21245600.1"/>
    </source>
</evidence>
<keyword evidence="2" id="KW-1185">Reference proteome</keyword>
<reference evidence="2" key="2">
    <citation type="journal article" date="2017" name="Nat. Plants">
        <title>The Aegilops tauschii genome reveals multiple impacts of transposons.</title>
        <authorList>
            <person name="Zhao G."/>
            <person name="Zou C."/>
            <person name="Li K."/>
            <person name="Wang K."/>
            <person name="Li T."/>
            <person name="Gao L."/>
            <person name="Zhang X."/>
            <person name="Wang H."/>
            <person name="Yang Z."/>
            <person name="Liu X."/>
            <person name="Jiang W."/>
            <person name="Mao L."/>
            <person name="Kong X."/>
            <person name="Jiao Y."/>
            <person name="Jia J."/>
        </authorList>
    </citation>
    <scope>NUCLEOTIDE SEQUENCE [LARGE SCALE GENOMIC DNA]</scope>
    <source>
        <strain evidence="2">cv. AL8/78</strain>
    </source>
</reference>
<name>A0A453DHV8_AEGTS</name>
<dbReference type="Proteomes" id="UP000015105">
    <property type="component" value="Chromosome 2D"/>
</dbReference>
<dbReference type="Gramene" id="AET2Gv21245600.1">
    <property type="protein sequence ID" value="AET2Gv21245600.1"/>
    <property type="gene ID" value="AET2Gv21245600"/>
</dbReference>
<reference evidence="1" key="4">
    <citation type="submission" date="2019-03" db="UniProtKB">
        <authorList>
            <consortium name="EnsemblPlants"/>
        </authorList>
    </citation>
    <scope>IDENTIFICATION</scope>
</reference>
<dbReference type="Gene3D" id="3.90.79.10">
    <property type="entry name" value="Nucleoside Triphosphate Pyrophosphohydrolase"/>
    <property type="match status" value="1"/>
</dbReference>
<accession>A0A453DHV8</accession>